<dbReference type="PROSITE" id="PS50109">
    <property type="entry name" value="HIS_KIN"/>
    <property type="match status" value="1"/>
</dbReference>
<protein>
    <recommendedName>
        <fullName evidence="3">histidine kinase</fullName>
        <ecNumber evidence="3">2.7.13.3</ecNumber>
    </recommendedName>
</protein>
<keyword evidence="10" id="KW-0902">Two-component regulatory system</keyword>
<evidence type="ECO:0000313" key="15">
    <source>
        <dbReference type="EMBL" id="OLP45484.1"/>
    </source>
</evidence>
<dbReference type="SMART" id="SM00387">
    <property type="entry name" value="HATPase_c"/>
    <property type="match status" value="1"/>
</dbReference>
<keyword evidence="11 13" id="KW-0472">Membrane</keyword>
<dbReference type="AlphaFoldDB" id="A0A1Q8ZTS5"/>
<dbReference type="InterPro" id="IPR003661">
    <property type="entry name" value="HisK_dim/P_dom"/>
</dbReference>
<evidence type="ECO:0000256" key="3">
    <source>
        <dbReference type="ARBA" id="ARBA00012438"/>
    </source>
</evidence>
<evidence type="ECO:0000256" key="8">
    <source>
        <dbReference type="ARBA" id="ARBA00022777"/>
    </source>
</evidence>
<keyword evidence="8 15" id="KW-0418">Kinase</keyword>
<evidence type="ECO:0000256" key="5">
    <source>
        <dbReference type="ARBA" id="ARBA00022553"/>
    </source>
</evidence>
<dbReference type="Pfam" id="PF00512">
    <property type="entry name" value="HisKA"/>
    <property type="match status" value="1"/>
</dbReference>
<evidence type="ECO:0000256" key="2">
    <source>
        <dbReference type="ARBA" id="ARBA00004236"/>
    </source>
</evidence>
<dbReference type="RefSeq" id="WP_075638499.1">
    <property type="nucleotide sequence ID" value="NZ_MKIM01000024.1"/>
</dbReference>
<evidence type="ECO:0000313" key="16">
    <source>
        <dbReference type="Proteomes" id="UP000186894"/>
    </source>
</evidence>
<dbReference type="GO" id="GO:0005524">
    <property type="term" value="F:ATP binding"/>
    <property type="evidence" value="ECO:0007669"/>
    <property type="project" value="UniProtKB-KW"/>
</dbReference>
<dbReference type="CDD" id="cd16922">
    <property type="entry name" value="HATPase_EvgS-ArcB-TorS-like"/>
    <property type="match status" value="1"/>
</dbReference>
<dbReference type="Pfam" id="PF02518">
    <property type="entry name" value="HATPase_c"/>
    <property type="match status" value="1"/>
</dbReference>
<dbReference type="GO" id="GO:0005886">
    <property type="term" value="C:plasma membrane"/>
    <property type="evidence" value="ECO:0007669"/>
    <property type="project" value="UniProtKB-SubCell"/>
</dbReference>
<dbReference type="GO" id="GO:0000155">
    <property type="term" value="F:phosphorelay sensor kinase activity"/>
    <property type="evidence" value="ECO:0007669"/>
    <property type="project" value="InterPro"/>
</dbReference>
<evidence type="ECO:0000256" key="4">
    <source>
        <dbReference type="ARBA" id="ARBA00022475"/>
    </source>
</evidence>
<keyword evidence="13" id="KW-0812">Transmembrane</keyword>
<dbReference type="Gene3D" id="3.30.565.10">
    <property type="entry name" value="Histidine kinase-like ATPase, C-terminal domain"/>
    <property type="match status" value="1"/>
</dbReference>
<keyword evidence="6" id="KW-0808">Transferase</keyword>
<dbReference type="SUPFAM" id="SSF47384">
    <property type="entry name" value="Homodimeric domain of signal transducing histidine kinase"/>
    <property type="match status" value="1"/>
</dbReference>
<dbReference type="EC" id="2.7.13.3" evidence="3"/>
<dbReference type="PRINTS" id="PR00344">
    <property type="entry name" value="BCTRLSENSOR"/>
</dbReference>
<proteinExistence type="predicted"/>
<keyword evidence="13" id="KW-1133">Transmembrane helix</keyword>
<evidence type="ECO:0000256" key="12">
    <source>
        <dbReference type="SAM" id="MobiDB-lite"/>
    </source>
</evidence>
<dbReference type="PANTHER" id="PTHR43047:SF63">
    <property type="entry name" value="HISTIDINE KINASE"/>
    <property type="match status" value="1"/>
</dbReference>
<reference evidence="15 16" key="1">
    <citation type="submission" date="2016-09" db="EMBL/GenBank/DDBJ databases">
        <title>Rhizobium oryziradicis sp. nov., isolated from the root of rice.</title>
        <authorList>
            <person name="Zhao J."/>
            <person name="Zhang X."/>
        </authorList>
    </citation>
    <scope>NUCLEOTIDE SEQUENCE [LARGE SCALE GENOMIC DNA]</scope>
    <source>
        <strain evidence="15 16">N19</strain>
    </source>
</reference>
<dbReference type="InterPro" id="IPR036890">
    <property type="entry name" value="HATPase_C_sf"/>
</dbReference>
<keyword evidence="4" id="KW-1003">Cell membrane</keyword>
<gene>
    <name evidence="15" type="ORF">BJF95_09835</name>
</gene>
<dbReference type="InterPro" id="IPR004358">
    <property type="entry name" value="Sig_transdc_His_kin-like_C"/>
</dbReference>
<feature type="domain" description="Histidine kinase" evidence="14">
    <location>
        <begin position="258"/>
        <end position="478"/>
    </location>
</feature>
<dbReference type="SUPFAM" id="SSF55874">
    <property type="entry name" value="ATPase domain of HSP90 chaperone/DNA topoisomerase II/histidine kinase"/>
    <property type="match status" value="1"/>
</dbReference>
<dbReference type="SMART" id="SM00388">
    <property type="entry name" value="HisKA"/>
    <property type="match status" value="1"/>
</dbReference>
<dbReference type="STRING" id="1867956.BJF95_09835"/>
<dbReference type="PANTHER" id="PTHR43047">
    <property type="entry name" value="TWO-COMPONENT HISTIDINE PROTEIN KINASE"/>
    <property type="match status" value="1"/>
</dbReference>
<name>A0A1Q8ZTS5_9HYPH</name>
<evidence type="ECO:0000256" key="6">
    <source>
        <dbReference type="ARBA" id="ARBA00022679"/>
    </source>
</evidence>
<dbReference type="Proteomes" id="UP000186894">
    <property type="component" value="Unassembled WGS sequence"/>
</dbReference>
<comment type="caution">
    <text evidence="15">The sequence shown here is derived from an EMBL/GenBank/DDBJ whole genome shotgun (WGS) entry which is preliminary data.</text>
</comment>
<dbReference type="GO" id="GO:0009927">
    <property type="term" value="F:histidine phosphotransfer kinase activity"/>
    <property type="evidence" value="ECO:0007669"/>
    <property type="project" value="TreeGrafter"/>
</dbReference>
<feature type="compositionally biased region" description="Polar residues" evidence="12">
    <location>
        <begin position="503"/>
        <end position="513"/>
    </location>
</feature>
<sequence length="540" mass="58639">MLRKFRVQVLSKITDWAQAFVDEAVTRKVARIVVSAEPSHAEVAAARRVIMTCLPALVLLPLGLSFLQGAAVALPLGFAIVVATFLVAVLASLRMVRPSPLNNQDEDPFAPAPTKIDLGLFPGLALVLDGQGCVLQMGGRDVDSFLPALRDPLGRTFIDQVHVTDRIAFVRAFDSLRQGEDRMRLSLRLGRPHSDDVVGTLMAVSLDMAVGRDADGRLASVFVQVLDCTHEQDMAEQLVRLEADLQNAHEMKSRFLAAASHELRTPLNAILGFSDILMGDYFGRMEDERHREYVRLIRQSGGHLLSVVNSMLDMCRIEAGRYELLVEPFTLSETIYDCEKMLALQAREKGVRLTSRIGRNVGELHADPRAVRQILINLVGNAIKFTEAGGVITVDAARSDQNLLISVSDTGIGIEQDKIRTLGEPFVQVQSDYNRQYDGVGLGLSLVKGLVALHGGEFKISSRHGEGTVVEISLPMDGSGVSRIEATGESQHIEFPPRLQASMVNTGQTTGNDSALGAQEGPRKGPQEGLNGDAKAKIAG</sequence>
<dbReference type="CDD" id="cd00082">
    <property type="entry name" value="HisKA"/>
    <property type="match status" value="1"/>
</dbReference>
<feature type="region of interest" description="Disordered" evidence="12">
    <location>
        <begin position="503"/>
        <end position="540"/>
    </location>
</feature>
<dbReference type="InterPro" id="IPR036097">
    <property type="entry name" value="HisK_dim/P_sf"/>
</dbReference>
<comment type="catalytic activity">
    <reaction evidence="1">
        <text>ATP + protein L-histidine = ADP + protein N-phospho-L-histidine.</text>
        <dbReference type="EC" id="2.7.13.3"/>
    </reaction>
</comment>
<organism evidence="15 16">
    <name type="scientific">Rhizobium oryziradicis</name>
    <dbReference type="NCBI Taxonomy" id="1867956"/>
    <lineage>
        <taxon>Bacteria</taxon>
        <taxon>Pseudomonadati</taxon>
        <taxon>Pseudomonadota</taxon>
        <taxon>Alphaproteobacteria</taxon>
        <taxon>Hyphomicrobiales</taxon>
        <taxon>Rhizobiaceae</taxon>
        <taxon>Rhizobium/Agrobacterium group</taxon>
        <taxon>Rhizobium</taxon>
    </lineage>
</organism>
<keyword evidence="9" id="KW-0067">ATP-binding</keyword>
<feature type="transmembrane region" description="Helical" evidence="13">
    <location>
        <begin position="73"/>
        <end position="93"/>
    </location>
</feature>
<keyword evidence="16" id="KW-1185">Reference proteome</keyword>
<dbReference type="InterPro" id="IPR003594">
    <property type="entry name" value="HATPase_dom"/>
</dbReference>
<evidence type="ECO:0000256" key="9">
    <source>
        <dbReference type="ARBA" id="ARBA00022840"/>
    </source>
</evidence>
<evidence type="ECO:0000256" key="13">
    <source>
        <dbReference type="SAM" id="Phobius"/>
    </source>
</evidence>
<comment type="subcellular location">
    <subcellularLocation>
        <location evidence="2">Cell membrane</location>
    </subcellularLocation>
</comment>
<evidence type="ECO:0000256" key="10">
    <source>
        <dbReference type="ARBA" id="ARBA00023012"/>
    </source>
</evidence>
<keyword evidence="5" id="KW-0597">Phosphoprotein</keyword>
<accession>A0A1Q8ZTS5</accession>
<evidence type="ECO:0000259" key="14">
    <source>
        <dbReference type="PROSITE" id="PS50109"/>
    </source>
</evidence>
<evidence type="ECO:0000256" key="11">
    <source>
        <dbReference type="ARBA" id="ARBA00023136"/>
    </source>
</evidence>
<evidence type="ECO:0000256" key="7">
    <source>
        <dbReference type="ARBA" id="ARBA00022741"/>
    </source>
</evidence>
<dbReference type="EMBL" id="MKIM01000024">
    <property type="protein sequence ID" value="OLP45484.1"/>
    <property type="molecule type" value="Genomic_DNA"/>
</dbReference>
<evidence type="ECO:0000256" key="1">
    <source>
        <dbReference type="ARBA" id="ARBA00000085"/>
    </source>
</evidence>
<keyword evidence="7" id="KW-0547">Nucleotide-binding</keyword>
<dbReference type="InterPro" id="IPR005467">
    <property type="entry name" value="His_kinase_dom"/>
</dbReference>
<dbReference type="FunFam" id="3.30.565.10:FF:000023">
    <property type="entry name" value="PAS domain-containing sensor histidine kinase"/>
    <property type="match status" value="1"/>
</dbReference>
<dbReference type="Gene3D" id="1.10.287.130">
    <property type="match status" value="1"/>
</dbReference>